<evidence type="ECO:0000313" key="2">
    <source>
        <dbReference type="EMBL" id="JAH29940.1"/>
    </source>
</evidence>
<proteinExistence type="predicted"/>
<feature type="transmembrane region" description="Helical" evidence="1">
    <location>
        <begin position="12"/>
        <end position="32"/>
    </location>
</feature>
<dbReference type="AlphaFoldDB" id="A0A0E9RNE2"/>
<reference evidence="2" key="2">
    <citation type="journal article" date="2015" name="Fish Shellfish Immunol.">
        <title>Early steps in the European eel (Anguilla anguilla)-Vibrio vulnificus interaction in the gills: Role of the RtxA13 toxin.</title>
        <authorList>
            <person name="Callol A."/>
            <person name="Pajuelo D."/>
            <person name="Ebbesson L."/>
            <person name="Teles M."/>
            <person name="MacKenzie S."/>
            <person name="Amaro C."/>
        </authorList>
    </citation>
    <scope>NUCLEOTIDE SEQUENCE</scope>
</reference>
<evidence type="ECO:0000256" key="1">
    <source>
        <dbReference type="SAM" id="Phobius"/>
    </source>
</evidence>
<accession>A0A0E9RNE2</accession>
<keyword evidence="1" id="KW-1133">Transmembrane helix</keyword>
<sequence>MAMCNDVMFREVAYICLFVCLFVCLFEHNALFRKKVLRFS</sequence>
<protein>
    <submittedName>
        <fullName evidence="2">Uncharacterized protein</fullName>
    </submittedName>
</protein>
<keyword evidence="1" id="KW-0812">Transmembrane</keyword>
<name>A0A0E9RNE2_ANGAN</name>
<keyword evidence="1" id="KW-0472">Membrane</keyword>
<reference evidence="2" key="1">
    <citation type="submission" date="2014-11" db="EMBL/GenBank/DDBJ databases">
        <authorList>
            <person name="Amaro Gonzalez C."/>
        </authorList>
    </citation>
    <scope>NUCLEOTIDE SEQUENCE</scope>
</reference>
<organism evidence="2">
    <name type="scientific">Anguilla anguilla</name>
    <name type="common">European freshwater eel</name>
    <name type="synonym">Muraena anguilla</name>
    <dbReference type="NCBI Taxonomy" id="7936"/>
    <lineage>
        <taxon>Eukaryota</taxon>
        <taxon>Metazoa</taxon>
        <taxon>Chordata</taxon>
        <taxon>Craniata</taxon>
        <taxon>Vertebrata</taxon>
        <taxon>Euteleostomi</taxon>
        <taxon>Actinopterygii</taxon>
        <taxon>Neopterygii</taxon>
        <taxon>Teleostei</taxon>
        <taxon>Anguilliformes</taxon>
        <taxon>Anguillidae</taxon>
        <taxon>Anguilla</taxon>
    </lineage>
</organism>
<dbReference type="EMBL" id="GBXM01078637">
    <property type="protein sequence ID" value="JAH29940.1"/>
    <property type="molecule type" value="Transcribed_RNA"/>
</dbReference>